<keyword evidence="3 6" id="KW-0418">Kinase</keyword>
<sequence length="349" mass="39393">MRPDSEDDIVISTRIRLARNFAHQAFPRKQNEESAKATSEKIASILQPKHFAYFTMEQLTPLQRLVLVEKHMISPLLAKRKFGSVLLQQDETISVMVNEEDHLRIQSLQPGLRLKEAYDAAAAIDELLEQQIDYAYDEQFGYLTACPTNTGTGLRASVMLHLPALTLTNEMKQLIQTMPRLGMVVRGIYGEGSENLGNMYQVSNQMTLGKSEADILADLQAVTEKIIAREKEAREQLLYRAATALEDRIFRSLGTLRYARTVSSEEAATCLSNVRLGINLGYIEDVAVDTINTCMMLIQRGFLQQYAGSTLHPEQRDTARAKLLREHLIERHTENNETNGEKGDDSYDV</sequence>
<comment type="similarity">
    <text evidence="6 7">Belongs to the ATP:guanido phosphotransferase family.</text>
</comment>
<dbReference type="PANTHER" id="PTHR11547">
    <property type="entry name" value="ARGININE OR CREATINE KINASE"/>
    <property type="match status" value="1"/>
</dbReference>
<feature type="binding site" evidence="6 7">
    <location>
        <begin position="155"/>
        <end position="159"/>
    </location>
    <ligand>
        <name>ATP</name>
        <dbReference type="ChEBI" id="CHEBI:30616"/>
    </ligand>
</feature>
<evidence type="ECO:0000256" key="8">
    <source>
        <dbReference type="SAM" id="MobiDB-lite"/>
    </source>
</evidence>
<comment type="caution">
    <text evidence="10">The sequence shown here is derived from an EMBL/GenBank/DDBJ whole genome shotgun (WGS) entry which is preliminary data.</text>
</comment>
<dbReference type="NCBIfam" id="NF002194">
    <property type="entry name" value="PRK01059.1-4"/>
    <property type="match status" value="1"/>
</dbReference>
<dbReference type="GO" id="GO:0005615">
    <property type="term" value="C:extracellular space"/>
    <property type="evidence" value="ECO:0007669"/>
    <property type="project" value="TreeGrafter"/>
</dbReference>
<gene>
    <name evidence="6" type="primary">mcsB</name>
    <name evidence="10" type="ORF">A6K76_07820</name>
</gene>
<evidence type="ECO:0000256" key="1">
    <source>
        <dbReference type="ARBA" id="ARBA00022679"/>
    </source>
</evidence>
<feature type="domain" description="Phosphagen kinase C-terminal" evidence="9">
    <location>
        <begin position="9"/>
        <end position="233"/>
    </location>
</feature>
<keyword evidence="2 6" id="KW-0547">Nucleotide-binding</keyword>
<comment type="activity regulation">
    <text evidence="6">Appears to be allosterically activated by the binding of pArg-containing polypeptides to the pArg-binding pocket localized in the C-terminal domain of McsB.</text>
</comment>
<keyword evidence="4 6" id="KW-0067">ATP-binding</keyword>
<protein>
    <recommendedName>
        <fullName evidence="6">Protein-arginine kinase</fullName>
        <ecNumber evidence="6">2.7.14.1</ecNumber>
    </recommendedName>
</protein>
<evidence type="ECO:0000256" key="4">
    <source>
        <dbReference type="ARBA" id="ARBA00022840"/>
    </source>
</evidence>
<name>A0A1C0YXN9_9BACL</name>
<dbReference type="EC" id="2.7.14.1" evidence="6"/>
<dbReference type="Pfam" id="PF00217">
    <property type="entry name" value="ATP-gua_Ptrans"/>
    <property type="match status" value="1"/>
</dbReference>
<proteinExistence type="inferred from homology"/>
<dbReference type="EMBL" id="MATO01000022">
    <property type="protein sequence ID" value="OCS91951.1"/>
    <property type="molecule type" value="Genomic_DNA"/>
</dbReference>
<dbReference type="Gene3D" id="3.30.590.10">
    <property type="entry name" value="Glutamine synthetase/guanido kinase, catalytic domain"/>
    <property type="match status" value="1"/>
</dbReference>
<evidence type="ECO:0000256" key="7">
    <source>
        <dbReference type="PROSITE-ProRule" id="PRU00843"/>
    </source>
</evidence>
<feature type="binding site" evidence="6 7">
    <location>
        <begin position="186"/>
        <end position="191"/>
    </location>
    <ligand>
        <name>ATP</name>
        <dbReference type="ChEBI" id="CHEBI:30616"/>
    </ligand>
</feature>
<dbReference type="GO" id="GO:0005524">
    <property type="term" value="F:ATP binding"/>
    <property type="evidence" value="ECO:0007669"/>
    <property type="project" value="UniProtKB-UniRule"/>
</dbReference>
<feature type="binding site" evidence="6 7">
    <location>
        <position position="104"/>
    </location>
    <ligand>
        <name>ATP</name>
        <dbReference type="ChEBI" id="CHEBI:30616"/>
    </ligand>
</feature>
<dbReference type="SUPFAM" id="SSF55931">
    <property type="entry name" value="Glutamine synthetase/guanido kinase"/>
    <property type="match status" value="1"/>
</dbReference>
<evidence type="ECO:0000256" key="3">
    <source>
        <dbReference type="ARBA" id="ARBA00022777"/>
    </source>
</evidence>
<evidence type="ECO:0000256" key="6">
    <source>
        <dbReference type="HAMAP-Rule" id="MF_00602"/>
    </source>
</evidence>
<keyword evidence="6" id="KW-0021">Allosteric enzyme</keyword>
<organism evidence="10 11">
    <name type="scientific">Caryophanon latum</name>
    <dbReference type="NCBI Taxonomy" id="33977"/>
    <lineage>
        <taxon>Bacteria</taxon>
        <taxon>Bacillati</taxon>
        <taxon>Bacillota</taxon>
        <taxon>Bacilli</taxon>
        <taxon>Bacillales</taxon>
        <taxon>Caryophanaceae</taxon>
        <taxon>Caryophanon</taxon>
    </lineage>
</organism>
<dbReference type="GO" id="GO:0046314">
    <property type="term" value="P:phosphocreatine biosynthetic process"/>
    <property type="evidence" value="ECO:0007669"/>
    <property type="project" value="InterPro"/>
</dbReference>
<dbReference type="AlphaFoldDB" id="A0A1C0YXN9"/>
<keyword evidence="11" id="KW-1185">Reference proteome</keyword>
<dbReference type="CDD" id="cd07930">
    <property type="entry name" value="bacterial_phosphagen_kinase"/>
    <property type="match status" value="1"/>
</dbReference>
<evidence type="ECO:0000259" key="9">
    <source>
        <dbReference type="PROSITE" id="PS51510"/>
    </source>
</evidence>
<dbReference type="InterPro" id="IPR023660">
    <property type="entry name" value="Arg_Kinase"/>
</dbReference>
<dbReference type="GO" id="GO:1990424">
    <property type="term" value="F:protein arginine kinase activity"/>
    <property type="evidence" value="ECO:0007669"/>
    <property type="project" value="UniProtKB-EC"/>
</dbReference>
<dbReference type="HAMAP" id="MF_00602">
    <property type="entry name" value="Prot_Arg_kinase"/>
    <property type="match status" value="1"/>
</dbReference>
<evidence type="ECO:0000256" key="5">
    <source>
        <dbReference type="ARBA" id="ARBA00051816"/>
    </source>
</evidence>
<dbReference type="InterPro" id="IPR000749">
    <property type="entry name" value="ATP-guanido_PTrfase"/>
</dbReference>
<accession>A0A1C0YXN9</accession>
<dbReference type="PROSITE" id="PS51510">
    <property type="entry name" value="PHOSPHAGEN_KINASE_C"/>
    <property type="match status" value="1"/>
</dbReference>
<keyword evidence="1 6" id="KW-0808">Transferase</keyword>
<dbReference type="FunFam" id="3.30.590.10:FF:000007">
    <property type="entry name" value="Protein-arginine kinase"/>
    <property type="match status" value="1"/>
</dbReference>
<feature type="binding site" evidence="6 7">
    <location>
        <begin position="12"/>
        <end position="16"/>
    </location>
    <ligand>
        <name>ATP</name>
        <dbReference type="ChEBI" id="CHEBI:30616"/>
    </ligand>
</feature>
<reference evidence="10 11" key="1">
    <citation type="submission" date="2016-07" db="EMBL/GenBank/DDBJ databases">
        <title>Caryophanon latum genome sequencing.</title>
        <authorList>
            <person name="Verma A."/>
            <person name="Pal Y."/>
            <person name="Krishnamurthi S."/>
        </authorList>
    </citation>
    <scope>NUCLEOTIDE SEQUENCE [LARGE SCALE GENOMIC DNA]</scope>
    <source>
        <strain evidence="10 11">DSM 14151</strain>
    </source>
</reference>
<dbReference type="PANTHER" id="PTHR11547:SF38">
    <property type="entry name" value="ARGININE KINASE 1-RELATED"/>
    <property type="match status" value="1"/>
</dbReference>
<dbReference type="GO" id="GO:0004111">
    <property type="term" value="F:creatine kinase activity"/>
    <property type="evidence" value="ECO:0007669"/>
    <property type="project" value="InterPro"/>
</dbReference>
<comment type="catalytic activity">
    <reaction evidence="5 6">
        <text>L-arginyl-[protein] + ATP = N(omega)-phospho-L-arginyl-[protein] + ADP + H(+)</text>
        <dbReference type="Rhea" id="RHEA:43384"/>
        <dbReference type="Rhea" id="RHEA-COMP:10532"/>
        <dbReference type="Rhea" id="RHEA-COMP:10533"/>
        <dbReference type="ChEBI" id="CHEBI:15378"/>
        <dbReference type="ChEBI" id="CHEBI:29965"/>
        <dbReference type="ChEBI" id="CHEBI:30616"/>
        <dbReference type="ChEBI" id="CHEBI:83226"/>
        <dbReference type="ChEBI" id="CHEBI:456216"/>
        <dbReference type="EC" id="2.7.14.1"/>
    </reaction>
</comment>
<feature type="short sequence motif" description="RDXXRA motif of the pArg binding pocket involved in allosteric regulation" evidence="6">
    <location>
        <begin position="316"/>
        <end position="321"/>
    </location>
</feature>
<feature type="binding site" evidence="6 7">
    <location>
        <position position="71"/>
    </location>
    <ligand>
        <name>ATP</name>
        <dbReference type="ChEBI" id="CHEBI:30616"/>
    </ligand>
</feature>
<dbReference type="RefSeq" id="WP_066463009.1">
    <property type="nucleotide sequence ID" value="NZ_MATO01000022.1"/>
</dbReference>
<evidence type="ECO:0000256" key="2">
    <source>
        <dbReference type="ARBA" id="ARBA00022741"/>
    </source>
</evidence>
<dbReference type="Proteomes" id="UP000093482">
    <property type="component" value="Unassembled WGS sequence"/>
</dbReference>
<dbReference type="OrthoDB" id="9791353at2"/>
<evidence type="ECO:0000313" key="11">
    <source>
        <dbReference type="Proteomes" id="UP000093482"/>
    </source>
</evidence>
<evidence type="ECO:0000313" key="10">
    <source>
        <dbReference type="EMBL" id="OCS91951.1"/>
    </source>
</evidence>
<dbReference type="InterPro" id="IPR014746">
    <property type="entry name" value="Gln_synth/guanido_kin_cat_dom"/>
</dbReference>
<dbReference type="InterPro" id="IPR022414">
    <property type="entry name" value="ATP-guanido_PTrfase_cat"/>
</dbReference>
<feature type="region of interest" description="Disordered" evidence="8">
    <location>
        <begin position="330"/>
        <end position="349"/>
    </location>
</feature>
<comment type="function">
    <text evidence="6">Catalyzes the specific phosphorylation of arginine residues in proteins.</text>
</comment>